<evidence type="ECO:0000256" key="1">
    <source>
        <dbReference type="SAM" id="MobiDB-lite"/>
    </source>
</evidence>
<feature type="region of interest" description="Disordered" evidence="1">
    <location>
        <begin position="84"/>
        <end position="111"/>
    </location>
</feature>
<feature type="non-terminal residue" evidence="2">
    <location>
        <position position="130"/>
    </location>
</feature>
<dbReference type="Proteomes" id="UP000801492">
    <property type="component" value="Unassembled WGS sequence"/>
</dbReference>
<sequence>GRVKSGIRILNATPTETSAWNITVEINPRHTGASVTALRKEPVDSEPEASSAGEVVELFTWLIEVSEDAAELYEGARVVWSMKLEPHQDEGDPSESHRNEGRKSTTRLDVQKDDIQAVVPISKNWEVLNT</sequence>
<accession>A0A8K0DMV1</accession>
<evidence type="ECO:0000313" key="3">
    <source>
        <dbReference type="Proteomes" id="UP000801492"/>
    </source>
</evidence>
<keyword evidence="3" id="KW-1185">Reference proteome</keyword>
<name>A0A8K0DMV1_IGNLU</name>
<dbReference type="PANTHER" id="PTHR13388:SF11">
    <property type="entry name" value="DETONATOR, ISOFORM E"/>
    <property type="match status" value="1"/>
</dbReference>
<feature type="compositionally biased region" description="Basic and acidic residues" evidence="1">
    <location>
        <begin position="84"/>
        <end position="103"/>
    </location>
</feature>
<reference evidence="2" key="1">
    <citation type="submission" date="2019-08" db="EMBL/GenBank/DDBJ databases">
        <title>The genome of the North American firefly Photinus pyralis.</title>
        <authorList>
            <consortium name="Photinus pyralis genome working group"/>
            <person name="Fallon T.R."/>
            <person name="Sander Lower S.E."/>
            <person name="Weng J.-K."/>
        </authorList>
    </citation>
    <scope>NUCLEOTIDE SEQUENCE</scope>
    <source>
        <strain evidence="2">TRF0915ILg1</strain>
        <tissue evidence="2">Whole body</tissue>
    </source>
</reference>
<protein>
    <submittedName>
        <fullName evidence="2">Uncharacterized protein</fullName>
    </submittedName>
</protein>
<feature type="non-terminal residue" evidence="2">
    <location>
        <position position="1"/>
    </location>
</feature>
<evidence type="ECO:0000313" key="2">
    <source>
        <dbReference type="EMBL" id="KAF2903265.1"/>
    </source>
</evidence>
<dbReference type="OrthoDB" id="10026202at2759"/>
<gene>
    <name evidence="2" type="ORF">ILUMI_02914</name>
</gene>
<organism evidence="2 3">
    <name type="scientific">Ignelater luminosus</name>
    <name type="common">Cucubano</name>
    <name type="synonym">Pyrophorus luminosus</name>
    <dbReference type="NCBI Taxonomy" id="2038154"/>
    <lineage>
        <taxon>Eukaryota</taxon>
        <taxon>Metazoa</taxon>
        <taxon>Ecdysozoa</taxon>
        <taxon>Arthropoda</taxon>
        <taxon>Hexapoda</taxon>
        <taxon>Insecta</taxon>
        <taxon>Pterygota</taxon>
        <taxon>Neoptera</taxon>
        <taxon>Endopterygota</taxon>
        <taxon>Coleoptera</taxon>
        <taxon>Polyphaga</taxon>
        <taxon>Elateriformia</taxon>
        <taxon>Elateroidea</taxon>
        <taxon>Elateridae</taxon>
        <taxon>Agrypninae</taxon>
        <taxon>Pyrophorini</taxon>
        <taxon>Ignelater</taxon>
    </lineage>
</organism>
<dbReference type="AlphaFoldDB" id="A0A8K0DMV1"/>
<comment type="caution">
    <text evidence="2">The sequence shown here is derived from an EMBL/GenBank/DDBJ whole genome shotgun (WGS) entry which is preliminary data.</text>
</comment>
<proteinExistence type="predicted"/>
<dbReference type="InterPro" id="IPR026307">
    <property type="entry name" value="TMEM132"/>
</dbReference>
<dbReference type="PANTHER" id="PTHR13388">
    <property type="entry name" value="DETONATOR, ISOFORM E"/>
    <property type="match status" value="1"/>
</dbReference>
<dbReference type="EMBL" id="VTPC01001068">
    <property type="protein sequence ID" value="KAF2903265.1"/>
    <property type="molecule type" value="Genomic_DNA"/>
</dbReference>